<proteinExistence type="predicted"/>
<keyword evidence="3" id="KW-1185">Reference proteome</keyword>
<evidence type="ECO:0000313" key="2">
    <source>
        <dbReference type="EMBL" id="KAE9390766.1"/>
    </source>
</evidence>
<gene>
    <name evidence="2" type="ORF">BT96DRAFT_332897</name>
</gene>
<feature type="compositionally biased region" description="Polar residues" evidence="1">
    <location>
        <begin position="37"/>
        <end position="47"/>
    </location>
</feature>
<evidence type="ECO:0000256" key="1">
    <source>
        <dbReference type="SAM" id="MobiDB-lite"/>
    </source>
</evidence>
<name>A0A6A4GZ59_9AGAR</name>
<dbReference type="Proteomes" id="UP000799118">
    <property type="component" value="Unassembled WGS sequence"/>
</dbReference>
<feature type="region of interest" description="Disordered" evidence="1">
    <location>
        <begin position="27"/>
        <end position="47"/>
    </location>
</feature>
<evidence type="ECO:0000313" key="3">
    <source>
        <dbReference type="Proteomes" id="UP000799118"/>
    </source>
</evidence>
<organism evidence="2 3">
    <name type="scientific">Gymnopus androsaceus JB14</name>
    <dbReference type="NCBI Taxonomy" id="1447944"/>
    <lineage>
        <taxon>Eukaryota</taxon>
        <taxon>Fungi</taxon>
        <taxon>Dikarya</taxon>
        <taxon>Basidiomycota</taxon>
        <taxon>Agaricomycotina</taxon>
        <taxon>Agaricomycetes</taxon>
        <taxon>Agaricomycetidae</taxon>
        <taxon>Agaricales</taxon>
        <taxon>Marasmiineae</taxon>
        <taxon>Omphalotaceae</taxon>
        <taxon>Gymnopus</taxon>
    </lineage>
</organism>
<accession>A0A6A4GZ59</accession>
<feature type="region of interest" description="Disordered" evidence="1">
    <location>
        <begin position="118"/>
        <end position="140"/>
    </location>
</feature>
<protein>
    <submittedName>
        <fullName evidence="2">Uncharacterized protein</fullName>
    </submittedName>
</protein>
<dbReference type="EMBL" id="ML769647">
    <property type="protein sequence ID" value="KAE9390766.1"/>
    <property type="molecule type" value="Genomic_DNA"/>
</dbReference>
<dbReference type="AlphaFoldDB" id="A0A6A4GZ59"/>
<sequence>MNDSHSPAVYKEERTVQKLIYQVSTTMNMSSSSSSSPHSCQGTGSMTNSSNFSCFPSAPTCESPVNLDIAGCGCKGNANNAACNCDGCDCTPMPEYSKAGKIARQLLTKVTRWRKYKSPRTLTKSTKKNLTDSFHVDGNR</sequence>
<reference evidence="2" key="1">
    <citation type="journal article" date="2019" name="Environ. Microbiol.">
        <title>Fungal ecological strategies reflected in gene transcription - a case study of two litter decomposers.</title>
        <authorList>
            <person name="Barbi F."/>
            <person name="Kohler A."/>
            <person name="Barry K."/>
            <person name="Baskaran P."/>
            <person name="Daum C."/>
            <person name="Fauchery L."/>
            <person name="Ihrmark K."/>
            <person name="Kuo A."/>
            <person name="LaButti K."/>
            <person name="Lipzen A."/>
            <person name="Morin E."/>
            <person name="Grigoriev I.V."/>
            <person name="Henrissat B."/>
            <person name="Lindahl B."/>
            <person name="Martin F."/>
        </authorList>
    </citation>
    <scope>NUCLEOTIDE SEQUENCE</scope>
    <source>
        <strain evidence="2">JB14</strain>
    </source>
</reference>